<sequence>FAAFRSPFEDFRNDEPRRITLLKSLIRVIKRNANKGFSVALDLAAFQKVADLYKIARPLNRAYPLAAAVCQDIIDVWLKGKHPGCGIQHIIEAGDTGQGAYVHLARNVGKPVTVMPKIDPVSGERLAQFEAADFLAWERHKLFGEALESDRVKLRAPIMAMRKHLPHDGRVMDEAGLIGWCKANEFPKQSLD</sequence>
<proteinExistence type="predicted"/>
<reference evidence="1" key="1">
    <citation type="journal article" date="2015" name="Nature">
        <title>Complex archaea that bridge the gap between prokaryotes and eukaryotes.</title>
        <authorList>
            <person name="Spang A."/>
            <person name="Saw J.H."/>
            <person name="Jorgensen S.L."/>
            <person name="Zaremba-Niedzwiedzka K."/>
            <person name="Martijn J."/>
            <person name="Lind A.E."/>
            <person name="van Eijk R."/>
            <person name="Schleper C."/>
            <person name="Guy L."/>
            <person name="Ettema T.J."/>
        </authorList>
    </citation>
    <scope>NUCLEOTIDE SEQUENCE</scope>
</reference>
<name>A0A0F9E0Z3_9ZZZZ</name>
<dbReference type="EMBL" id="LAZR01026773">
    <property type="protein sequence ID" value="KKL67708.1"/>
    <property type="molecule type" value="Genomic_DNA"/>
</dbReference>
<feature type="non-terminal residue" evidence="1">
    <location>
        <position position="1"/>
    </location>
</feature>
<comment type="caution">
    <text evidence="1">The sequence shown here is derived from an EMBL/GenBank/DDBJ whole genome shotgun (WGS) entry which is preliminary data.</text>
</comment>
<organism evidence="1">
    <name type="scientific">marine sediment metagenome</name>
    <dbReference type="NCBI Taxonomy" id="412755"/>
    <lineage>
        <taxon>unclassified sequences</taxon>
        <taxon>metagenomes</taxon>
        <taxon>ecological metagenomes</taxon>
    </lineage>
</organism>
<accession>A0A0F9E0Z3</accession>
<gene>
    <name evidence="1" type="ORF">LCGC14_2132320</name>
</gene>
<dbReference type="AlphaFoldDB" id="A0A0F9E0Z3"/>
<evidence type="ECO:0000313" key="1">
    <source>
        <dbReference type="EMBL" id="KKL67708.1"/>
    </source>
</evidence>
<protein>
    <submittedName>
        <fullName evidence="1">Uncharacterized protein</fullName>
    </submittedName>
</protein>